<proteinExistence type="predicted"/>
<keyword evidence="2" id="KW-1185">Reference proteome</keyword>
<evidence type="ECO:0000313" key="1">
    <source>
        <dbReference type="EnsemblPlants" id="AVESA.00010b.r2.5DG0944770.1.CDS.1"/>
    </source>
</evidence>
<accession>A0ACD5Y5B5</accession>
<dbReference type="Proteomes" id="UP001732700">
    <property type="component" value="Chromosome 5D"/>
</dbReference>
<evidence type="ECO:0000313" key="2">
    <source>
        <dbReference type="Proteomes" id="UP001732700"/>
    </source>
</evidence>
<reference evidence="1" key="2">
    <citation type="submission" date="2025-09" db="UniProtKB">
        <authorList>
            <consortium name="EnsemblPlants"/>
        </authorList>
    </citation>
    <scope>IDENTIFICATION</scope>
</reference>
<protein>
    <submittedName>
        <fullName evidence="1">Uncharacterized protein</fullName>
    </submittedName>
</protein>
<reference evidence="1" key="1">
    <citation type="submission" date="2021-05" db="EMBL/GenBank/DDBJ databases">
        <authorList>
            <person name="Scholz U."/>
            <person name="Mascher M."/>
            <person name="Fiebig A."/>
        </authorList>
    </citation>
    <scope>NUCLEOTIDE SEQUENCE [LARGE SCALE GENOMIC DNA]</scope>
</reference>
<organism evidence="1 2">
    <name type="scientific">Avena sativa</name>
    <name type="common">Oat</name>
    <dbReference type="NCBI Taxonomy" id="4498"/>
    <lineage>
        <taxon>Eukaryota</taxon>
        <taxon>Viridiplantae</taxon>
        <taxon>Streptophyta</taxon>
        <taxon>Embryophyta</taxon>
        <taxon>Tracheophyta</taxon>
        <taxon>Spermatophyta</taxon>
        <taxon>Magnoliopsida</taxon>
        <taxon>Liliopsida</taxon>
        <taxon>Poales</taxon>
        <taxon>Poaceae</taxon>
        <taxon>BOP clade</taxon>
        <taxon>Pooideae</taxon>
        <taxon>Poodae</taxon>
        <taxon>Poeae</taxon>
        <taxon>Poeae Chloroplast Group 1 (Aveneae type)</taxon>
        <taxon>Aveninae</taxon>
        <taxon>Avena</taxon>
    </lineage>
</organism>
<name>A0ACD5Y5B5_AVESA</name>
<dbReference type="EnsemblPlants" id="AVESA.00010b.r2.5DG0944770.1">
    <property type="protein sequence ID" value="AVESA.00010b.r2.5DG0944770.1.CDS.1"/>
    <property type="gene ID" value="AVESA.00010b.r2.5DG0944770"/>
</dbReference>
<sequence>MEAGQDQWAWTRVSSSPLRLPGCDRDGPVEITSYTMHPDGRTVFVSAHARGGGPGNTYAGTFSLDTGGEGDAARWTRQGEWLLPFQGQGHYDADLDAWVGLHSRGYLCTCDVPAPLADARSGDDDDDNAPAPPQPTWELVRADSLFYADPDPRRGDSAASLVRMGSNGEFCLVESSLAKAEFVYAQLRLTRFRFERDRHGRPRASSRHGAALSCKVRKFDSLFSPRAFCM</sequence>